<evidence type="ECO:0000256" key="3">
    <source>
        <dbReference type="ARBA" id="ARBA00022801"/>
    </source>
</evidence>
<dbReference type="Pfam" id="PF00877">
    <property type="entry name" value="NLPC_P60"/>
    <property type="match status" value="1"/>
</dbReference>
<keyword evidence="4" id="KW-0788">Thiol protease</keyword>
<protein>
    <submittedName>
        <fullName evidence="7">SH3 domain-containing protein</fullName>
    </submittedName>
</protein>
<feature type="domain" description="NlpC/P60" evidence="6">
    <location>
        <begin position="313"/>
        <end position="467"/>
    </location>
</feature>
<evidence type="ECO:0000259" key="6">
    <source>
        <dbReference type="PROSITE" id="PS51935"/>
    </source>
</evidence>
<name>A0ABS8UBY9_9GAMM</name>
<evidence type="ECO:0000256" key="2">
    <source>
        <dbReference type="ARBA" id="ARBA00022670"/>
    </source>
</evidence>
<evidence type="ECO:0000256" key="1">
    <source>
        <dbReference type="ARBA" id="ARBA00007074"/>
    </source>
</evidence>
<dbReference type="RefSeq" id="WP_232135947.1">
    <property type="nucleotide sequence ID" value="NZ_CP089507.1"/>
</dbReference>
<dbReference type="Proteomes" id="UP001430360">
    <property type="component" value="Unassembled WGS sequence"/>
</dbReference>
<sequence length="467" mass="50192">MRFNRLSPFAMRCTLATLLTLAALLPAPGATHAASPAIPGLTAPMLSPAYWIARLDAPDAVVLDAASIDAQNTVMRRDDVSIQDPLALHDRLDRRTVAGWIEALSKRPTAPRFTVDGPVDAATLDGWIDALALDAVPAHVTPRFGLVVRRADLRAFPTATRVFSRPGDTDIDRFQEDALFPGAPVAVLHASRDGDWLFVVSERYRAWVETTHIAIGTRDAVAGYAARAADGVVVTGATARTVFTPEAPAVSDVQLEMGVRVPRADRDATRVLHGQVPAFGHIVELPVRGDDGALSFSPALLPASADVADDVLPYTRAALIRQAFKFLGERYGWGHSYNARDCSGFVSEIYRSVGILLPRNTSAQATSPALNRIEVTADMPHAQRLQLLRDAGVGDMVFIPGHVMMVIGHIDGEPWVIHDTAGMSLRDADGAIARLPLNGVVVTPVTPMLSGEDGTTIDRITSIQRVR</sequence>
<accession>A0ABS8UBY9</accession>
<proteinExistence type="inferred from homology"/>
<keyword evidence="3" id="KW-0378">Hydrolase</keyword>
<feature type="signal peptide" evidence="5">
    <location>
        <begin position="1"/>
        <end position="33"/>
    </location>
</feature>
<keyword evidence="2" id="KW-0645">Protease</keyword>
<dbReference type="PIRSF" id="PIRSF019015">
    <property type="entry name" value="P60_peptidase_YkfC"/>
    <property type="match status" value="1"/>
</dbReference>
<dbReference type="PROSITE" id="PS51935">
    <property type="entry name" value="NLPC_P60"/>
    <property type="match status" value="1"/>
</dbReference>
<evidence type="ECO:0000313" key="8">
    <source>
        <dbReference type="Proteomes" id="UP001430360"/>
    </source>
</evidence>
<reference evidence="7" key="1">
    <citation type="submission" date="2021-12" db="EMBL/GenBank/DDBJ databases">
        <authorList>
            <person name="Ulrich A."/>
        </authorList>
    </citation>
    <scope>NUCLEOTIDE SEQUENCE</scope>
    <source>
        <strain evidence="7">A1P009</strain>
    </source>
</reference>
<dbReference type="Pfam" id="PF12913">
    <property type="entry name" value="SH3_6"/>
    <property type="match status" value="1"/>
</dbReference>
<dbReference type="SUPFAM" id="SSF54001">
    <property type="entry name" value="Cysteine proteinases"/>
    <property type="match status" value="1"/>
</dbReference>
<dbReference type="EMBL" id="JAJQKU010000002">
    <property type="protein sequence ID" value="MCD9097013.1"/>
    <property type="molecule type" value="Genomic_DNA"/>
</dbReference>
<dbReference type="Gene3D" id="3.90.1720.10">
    <property type="entry name" value="endopeptidase domain like (from Nostoc punctiforme)"/>
    <property type="match status" value="1"/>
</dbReference>
<gene>
    <name evidence="7" type="ORF">LTT95_08675</name>
</gene>
<organism evidence="7 8">
    <name type="scientific">Luteimonas fraxinea</name>
    <dbReference type="NCBI Taxonomy" id="2901869"/>
    <lineage>
        <taxon>Bacteria</taxon>
        <taxon>Pseudomonadati</taxon>
        <taxon>Pseudomonadota</taxon>
        <taxon>Gammaproteobacteria</taxon>
        <taxon>Lysobacterales</taxon>
        <taxon>Lysobacteraceae</taxon>
        <taxon>Luteimonas</taxon>
    </lineage>
</organism>
<dbReference type="InterPro" id="IPR038765">
    <property type="entry name" value="Papain-like_cys_pep_sf"/>
</dbReference>
<evidence type="ECO:0000256" key="4">
    <source>
        <dbReference type="ARBA" id="ARBA00022807"/>
    </source>
</evidence>
<feature type="chain" id="PRO_5046112422" evidence="5">
    <location>
        <begin position="34"/>
        <end position="467"/>
    </location>
</feature>
<comment type="caution">
    <text evidence="7">The sequence shown here is derived from an EMBL/GenBank/DDBJ whole genome shotgun (WGS) entry which is preliminary data.</text>
</comment>
<dbReference type="InterPro" id="IPR027017">
    <property type="entry name" value="P60_peptidase_YkfC"/>
</dbReference>
<keyword evidence="5" id="KW-0732">Signal</keyword>
<reference evidence="7" key="2">
    <citation type="journal article" date="2022" name="Syst. Appl. Microbiol.">
        <title>Physiological and genomic characterisation of Luteimonas fraxinea sp. nov., a bacterial species associated with trees tolerant to ash dieback.</title>
        <authorList>
            <person name="Ulrich K."/>
            <person name="Becker R."/>
            <person name="Behrendt U."/>
            <person name="Kube M."/>
            <person name="Schneck V."/>
            <person name="Ulrich A."/>
        </authorList>
    </citation>
    <scope>NUCLEOTIDE SEQUENCE</scope>
    <source>
        <strain evidence="7">A1P009</strain>
    </source>
</reference>
<keyword evidence="8" id="KW-1185">Reference proteome</keyword>
<dbReference type="InterPro" id="IPR039439">
    <property type="entry name" value="SH3b1_dom"/>
</dbReference>
<evidence type="ECO:0000256" key="5">
    <source>
        <dbReference type="SAM" id="SignalP"/>
    </source>
</evidence>
<dbReference type="InterPro" id="IPR000064">
    <property type="entry name" value="NLP_P60_dom"/>
</dbReference>
<evidence type="ECO:0000313" key="7">
    <source>
        <dbReference type="EMBL" id="MCD9097013.1"/>
    </source>
</evidence>
<comment type="similarity">
    <text evidence="1">Belongs to the peptidase C40 family.</text>
</comment>